<accession>A0A5B7DP74</accession>
<dbReference type="EMBL" id="VSRR010001190">
    <property type="protein sequence ID" value="MPC23320.1"/>
    <property type="molecule type" value="Genomic_DNA"/>
</dbReference>
<protein>
    <submittedName>
        <fullName evidence="1">Uncharacterized protein</fullName>
    </submittedName>
</protein>
<dbReference type="AlphaFoldDB" id="A0A5B7DP74"/>
<comment type="caution">
    <text evidence="1">The sequence shown here is derived from an EMBL/GenBank/DDBJ whole genome shotgun (WGS) entry which is preliminary data.</text>
</comment>
<reference evidence="1 2" key="1">
    <citation type="submission" date="2019-05" db="EMBL/GenBank/DDBJ databases">
        <title>Another draft genome of Portunus trituberculatus and its Hox gene families provides insights of decapod evolution.</title>
        <authorList>
            <person name="Jeong J.-H."/>
            <person name="Song I."/>
            <person name="Kim S."/>
            <person name="Choi T."/>
            <person name="Kim D."/>
            <person name="Ryu S."/>
            <person name="Kim W."/>
        </authorList>
    </citation>
    <scope>NUCLEOTIDE SEQUENCE [LARGE SCALE GENOMIC DNA]</scope>
    <source>
        <tissue evidence="1">Muscle</tissue>
    </source>
</reference>
<evidence type="ECO:0000313" key="1">
    <source>
        <dbReference type="EMBL" id="MPC23320.1"/>
    </source>
</evidence>
<keyword evidence="2" id="KW-1185">Reference proteome</keyword>
<proteinExistence type="predicted"/>
<gene>
    <name evidence="1" type="ORF">E2C01_016364</name>
</gene>
<sequence length="115" mass="12595">MLLSSIGRPTADLLSLSRSSTCLNVSAVPEPVDVDLAPGLVDSWHRNKESGYTFGTDTRPATTVSCSSFKFLLIALDLLLDGVNVLHEYLDSTLSRWRTVVILSWGRSGINKCLR</sequence>
<evidence type="ECO:0000313" key="2">
    <source>
        <dbReference type="Proteomes" id="UP000324222"/>
    </source>
</evidence>
<organism evidence="1 2">
    <name type="scientific">Portunus trituberculatus</name>
    <name type="common">Swimming crab</name>
    <name type="synonym">Neptunus trituberculatus</name>
    <dbReference type="NCBI Taxonomy" id="210409"/>
    <lineage>
        <taxon>Eukaryota</taxon>
        <taxon>Metazoa</taxon>
        <taxon>Ecdysozoa</taxon>
        <taxon>Arthropoda</taxon>
        <taxon>Crustacea</taxon>
        <taxon>Multicrustacea</taxon>
        <taxon>Malacostraca</taxon>
        <taxon>Eumalacostraca</taxon>
        <taxon>Eucarida</taxon>
        <taxon>Decapoda</taxon>
        <taxon>Pleocyemata</taxon>
        <taxon>Brachyura</taxon>
        <taxon>Eubrachyura</taxon>
        <taxon>Portunoidea</taxon>
        <taxon>Portunidae</taxon>
        <taxon>Portuninae</taxon>
        <taxon>Portunus</taxon>
    </lineage>
</organism>
<dbReference type="Proteomes" id="UP000324222">
    <property type="component" value="Unassembled WGS sequence"/>
</dbReference>
<name>A0A5B7DP74_PORTR</name>